<evidence type="ECO:0000313" key="7">
    <source>
        <dbReference type="EMBL" id="SHN75714.1"/>
    </source>
</evidence>
<evidence type="ECO:0000259" key="6">
    <source>
        <dbReference type="Pfam" id="PF01212"/>
    </source>
</evidence>
<keyword evidence="4 5" id="KW-0663">Pyridoxal phosphate</keyword>
<accession>A0A1M7TYC6</accession>
<dbReference type="Pfam" id="PF01212">
    <property type="entry name" value="Beta_elim_lyase"/>
    <property type="match status" value="1"/>
</dbReference>
<dbReference type="Gene3D" id="3.90.1150.10">
    <property type="entry name" value="Aspartate Aminotransferase, domain 1"/>
    <property type="match status" value="1"/>
</dbReference>
<comment type="cofactor">
    <cofactor evidence="1 5">
        <name>pyridoxal 5'-phosphate</name>
        <dbReference type="ChEBI" id="CHEBI:597326"/>
    </cofactor>
</comment>
<dbReference type="EC" id="4.1.2.48" evidence="5"/>
<dbReference type="Proteomes" id="UP000184066">
    <property type="component" value="Unassembled WGS sequence"/>
</dbReference>
<dbReference type="InterPro" id="IPR026273">
    <property type="entry name" value="Low_specificity_L-TA_bact"/>
</dbReference>
<dbReference type="InterPro" id="IPR015421">
    <property type="entry name" value="PyrdxlP-dep_Trfase_major"/>
</dbReference>
<dbReference type="RefSeq" id="WP_072748273.1">
    <property type="nucleotide sequence ID" value="NZ_FOHL01000010.1"/>
</dbReference>
<dbReference type="GO" id="GO:0006567">
    <property type="term" value="P:L-threonine catabolic process"/>
    <property type="evidence" value="ECO:0007669"/>
    <property type="project" value="UniProtKB-UniRule"/>
</dbReference>
<evidence type="ECO:0000256" key="3">
    <source>
        <dbReference type="ARBA" id="ARBA00011881"/>
    </source>
</evidence>
<dbReference type="STRING" id="1189325.SAMN04488119_11099"/>
<sequence length="353" mass="37596">MWFSSDNAAPAAPAVLEALARANEGPAGSYGADPWTARATALVREIFEAPEAVVLPVVTGTAANSLALATLCPPWAAICCHEHAHVQEDECGAPIFYTGGATLWLIPGAHARIDPEALERRLAQACHAGVHNVQRGAVTVTQATELGTLYRPADLRRIADIAGAWDLPLHMDGARFANAAARLGVSPAELTWKAGVQALSLGATKNGALGVEAVVFFGEEAERRGWEFELRRKRGGHLLSKMRYASAQLAAWLEDGLWLELAARANAAADRLAEGLRASGLAQIPHPVEANMVFPTLPRAVHARLQAAGARYYPWPHEPAPDGPDDEPIGCRLVCAWNTADEDIDAFLAALRG</sequence>
<dbReference type="GO" id="GO:0008732">
    <property type="term" value="F:L-allo-threonine aldolase activity"/>
    <property type="evidence" value="ECO:0007669"/>
    <property type="project" value="RHEA"/>
</dbReference>
<protein>
    <recommendedName>
        <fullName evidence="5">L-threonine aldolase</fullName>
        <ecNumber evidence="5">4.1.2.48</ecNumber>
    </recommendedName>
</protein>
<evidence type="ECO:0000256" key="2">
    <source>
        <dbReference type="ARBA" id="ARBA00006966"/>
    </source>
</evidence>
<dbReference type="InterPro" id="IPR015422">
    <property type="entry name" value="PyrdxlP-dep_Trfase_small"/>
</dbReference>
<evidence type="ECO:0000256" key="4">
    <source>
        <dbReference type="ARBA" id="ARBA00022898"/>
    </source>
</evidence>
<dbReference type="Gene3D" id="3.40.640.10">
    <property type="entry name" value="Type I PLP-dependent aspartate aminotransferase-like (Major domain)"/>
    <property type="match status" value="1"/>
</dbReference>
<dbReference type="SUPFAM" id="SSF53383">
    <property type="entry name" value="PLP-dependent transferases"/>
    <property type="match status" value="1"/>
</dbReference>
<dbReference type="OrthoDB" id="9774495at2"/>
<organism evidence="7 8">
    <name type="scientific">Oceanicella actignis</name>
    <dbReference type="NCBI Taxonomy" id="1189325"/>
    <lineage>
        <taxon>Bacteria</taxon>
        <taxon>Pseudomonadati</taxon>
        <taxon>Pseudomonadota</taxon>
        <taxon>Alphaproteobacteria</taxon>
        <taxon>Rhodobacterales</taxon>
        <taxon>Paracoccaceae</taxon>
        <taxon>Oceanicella</taxon>
    </lineage>
</organism>
<evidence type="ECO:0000313" key="8">
    <source>
        <dbReference type="Proteomes" id="UP000184066"/>
    </source>
</evidence>
<evidence type="ECO:0000256" key="1">
    <source>
        <dbReference type="ARBA" id="ARBA00001933"/>
    </source>
</evidence>
<dbReference type="PANTHER" id="PTHR48097">
    <property type="entry name" value="L-THREONINE ALDOLASE-RELATED"/>
    <property type="match status" value="1"/>
</dbReference>
<comment type="function">
    <text evidence="5">Catalyzes the cleavage of L-allo-threonine and L-threonine to glycine and acetaldehyde.</text>
</comment>
<dbReference type="AlphaFoldDB" id="A0A1M7TYC6"/>
<comment type="subunit">
    <text evidence="3">Homotetramer.</text>
</comment>
<comment type="catalytic activity">
    <reaction evidence="5">
        <text>L-threonine = acetaldehyde + glycine</text>
        <dbReference type="Rhea" id="RHEA:19625"/>
        <dbReference type="ChEBI" id="CHEBI:15343"/>
        <dbReference type="ChEBI" id="CHEBI:57305"/>
        <dbReference type="ChEBI" id="CHEBI:57926"/>
        <dbReference type="EC" id="4.1.2.48"/>
    </reaction>
</comment>
<comment type="catalytic activity">
    <reaction evidence="5">
        <text>L-allo-threonine = acetaldehyde + glycine</text>
        <dbReference type="Rhea" id="RHEA:26209"/>
        <dbReference type="ChEBI" id="CHEBI:15343"/>
        <dbReference type="ChEBI" id="CHEBI:57305"/>
        <dbReference type="ChEBI" id="CHEBI:58585"/>
        <dbReference type="EC" id="4.1.2.48"/>
    </reaction>
</comment>
<reference evidence="7 8" key="1">
    <citation type="submission" date="2016-12" db="EMBL/GenBank/DDBJ databases">
        <authorList>
            <person name="Song W.-J."/>
            <person name="Kurnit D.M."/>
        </authorList>
    </citation>
    <scope>NUCLEOTIDE SEQUENCE [LARGE SCALE GENOMIC DNA]</scope>
    <source>
        <strain evidence="7 8">CGMCC 1.10808</strain>
    </source>
</reference>
<name>A0A1M7TYC6_9RHOB</name>
<dbReference type="PIRSF" id="PIRSF038940">
    <property type="entry name" value="Low_specificity_LTA"/>
    <property type="match status" value="1"/>
</dbReference>
<gene>
    <name evidence="7" type="ORF">SAMN05216200_11199</name>
</gene>
<keyword evidence="5" id="KW-0456">Lyase</keyword>
<dbReference type="InterPro" id="IPR001597">
    <property type="entry name" value="ArAA_b-elim_lyase/Thr_aldolase"/>
</dbReference>
<dbReference type="PANTHER" id="PTHR48097:SF5">
    <property type="entry name" value="LOW SPECIFICITY L-THREONINE ALDOLASE"/>
    <property type="match status" value="1"/>
</dbReference>
<feature type="domain" description="Aromatic amino acid beta-eliminating lyase/threonine aldolase" evidence="6">
    <location>
        <begin position="3"/>
        <end position="294"/>
    </location>
</feature>
<proteinExistence type="inferred from homology"/>
<keyword evidence="8" id="KW-1185">Reference proteome</keyword>
<comment type="similarity">
    <text evidence="2 5">Belongs to the threonine aldolase family.</text>
</comment>
<evidence type="ECO:0000256" key="5">
    <source>
        <dbReference type="PIRNR" id="PIRNR038940"/>
    </source>
</evidence>
<dbReference type="EMBL" id="FRDL01000011">
    <property type="protein sequence ID" value="SHN75714.1"/>
    <property type="molecule type" value="Genomic_DNA"/>
</dbReference>
<dbReference type="InterPro" id="IPR015424">
    <property type="entry name" value="PyrdxlP-dep_Trfase"/>
</dbReference>